<dbReference type="SUPFAM" id="SSF53756">
    <property type="entry name" value="UDP-Glycosyltransferase/glycogen phosphorylase"/>
    <property type="match status" value="1"/>
</dbReference>
<dbReference type="AlphaFoldDB" id="A0A7D7QFA1"/>
<reference evidence="3 4" key="1">
    <citation type="submission" date="2020-07" db="EMBL/GenBank/DDBJ databases">
        <title>Chryseobacterium sp.cx-624.</title>
        <authorList>
            <person name="Yang C."/>
        </authorList>
    </citation>
    <scope>NUCLEOTIDE SEQUENCE [LARGE SCALE GENOMIC DNA]</scope>
    <source>
        <strain evidence="3">Cx-624</strain>
        <strain evidence="4">cx-624</strain>
    </source>
</reference>
<dbReference type="Proteomes" id="UP000539710">
    <property type="component" value="Unassembled WGS sequence"/>
</dbReference>
<reference evidence="5" key="2">
    <citation type="submission" date="2020-07" db="EMBL/GenBank/DDBJ databases">
        <title>Flavobacterium sp. xlx-214.</title>
        <authorList>
            <person name="Yang C."/>
        </authorList>
    </citation>
    <scope>NUCLEOTIDE SEQUENCE [LARGE SCALE GENOMIC DNA]</scope>
    <source>
        <strain evidence="5">CX-624</strain>
    </source>
</reference>
<dbReference type="EMBL" id="JACEUX010000003">
    <property type="protein sequence ID" value="MBA5247445.1"/>
    <property type="molecule type" value="Genomic_DNA"/>
</dbReference>
<evidence type="ECO:0000313" key="3">
    <source>
        <dbReference type="EMBL" id="QMS99201.1"/>
    </source>
</evidence>
<gene>
    <name evidence="3" type="ORF">H1R16_04120</name>
    <name evidence="2" type="ORF">H2507_09710</name>
</gene>
<proteinExistence type="predicted"/>
<name>A0A7D7QFA1_9FLAO</name>
<keyword evidence="2" id="KW-0808">Transferase</keyword>
<evidence type="ECO:0000313" key="4">
    <source>
        <dbReference type="Proteomes" id="UP000515349"/>
    </source>
</evidence>
<organism evidence="3 4">
    <name type="scientific">Marnyiella aurantia</name>
    <dbReference type="NCBI Taxonomy" id="2758037"/>
    <lineage>
        <taxon>Bacteria</taxon>
        <taxon>Pseudomonadati</taxon>
        <taxon>Bacteroidota</taxon>
        <taxon>Flavobacteriia</taxon>
        <taxon>Flavobacteriales</taxon>
        <taxon>Weeksellaceae</taxon>
        <taxon>Marnyiella</taxon>
    </lineage>
</organism>
<dbReference type="GO" id="GO:0016757">
    <property type="term" value="F:glycosyltransferase activity"/>
    <property type="evidence" value="ECO:0007669"/>
    <property type="project" value="InterPro"/>
</dbReference>
<accession>A0A7D7QFA1</accession>
<evidence type="ECO:0000259" key="1">
    <source>
        <dbReference type="Pfam" id="PF00534"/>
    </source>
</evidence>
<dbReference type="PANTHER" id="PTHR12526:SF630">
    <property type="entry name" value="GLYCOSYLTRANSFERASE"/>
    <property type="match status" value="1"/>
</dbReference>
<sequence length="425" mass="48471">MAGKIKVAMICSFSNPMVRKHYSTKVNPLLRYILAKKGQSTNENIDSAVWNTNAIREFEKIEEVELHVITPVRYLSEKEVQFTINGIHYHFFREENSGLISQIYYQLVTKHKSLFPGNRSYIKKYIRKIKPDIVHVIGAENPQYSLGLLDVPENIPTILQLQALLERLVPVTQEPLEKVSFAYKGRLERQLIQRADYIGTEVKEFRDYILSEIKPDVRFLNISIAMGKDIDLSETEKRYDFVYFAAGINKAGDDALKAFAIAQKKHPQITLHFVGGYDAAFRKELDDIIEANGLRENVTFAGRLPTLDDVITEIRKAKYALLPLKMDFVPNTIREAMSNGLPVITTVTEGGTTELNRESETVLLSAQGDYGAMAANIDRLLAEPELPETLKGNAAKLEAQQTNNYEMMLKWTEAYKRIKRDVNEY</sequence>
<dbReference type="InterPro" id="IPR001296">
    <property type="entry name" value="Glyco_trans_1"/>
</dbReference>
<keyword evidence="5" id="KW-1185">Reference proteome</keyword>
<dbReference type="Proteomes" id="UP000515349">
    <property type="component" value="Chromosome"/>
</dbReference>
<protein>
    <submittedName>
        <fullName evidence="3">Glycosyltransferase</fullName>
    </submittedName>
</protein>
<evidence type="ECO:0000313" key="5">
    <source>
        <dbReference type="Proteomes" id="UP000539710"/>
    </source>
</evidence>
<dbReference type="Pfam" id="PF00534">
    <property type="entry name" value="Glycos_transf_1"/>
    <property type="match status" value="1"/>
</dbReference>
<feature type="domain" description="Glycosyl transferase family 1" evidence="1">
    <location>
        <begin position="249"/>
        <end position="396"/>
    </location>
</feature>
<dbReference type="PANTHER" id="PTHR12526">
    <property type="entry name" value="GLYCOSYLTRANSFERASE"/>
    <property type="match status" value="1"/>
</dbReference>
<dbReference type="Gene3D" id="3.40.50.2000">
    <property type="entry name" value="Glycogen Phosphorylase B"/>
    <property type="match status" value="2"/>
</dbReference>
<dbReference type="KEGG" id="cbau:H1R16_04120"/>
<dbReference type="RefSeq" id="WP_181887546.1">
    <property type="nucleotide sequence ID" value="NZ_CP059472.1"/>
</dbReference>
<dbReference type="EMBL" id="CP059472">
    <property type="protein sequence ID" value="QMS99201.1"/>
    <property type="molecule type" value="Genomic_DNA"/>
</dbReference>
<reference evidence="2" key="3">
    <citation type="submission" date="2020-07" db="EMBL/GenBank/DDBJ databases">
        <authorList>
            <person name="Yang C."/>
        </authorList>
    </citation>
    <scope>NUCLEOTIDE SEQUENCE</scope>
    <source>
        <strain evidence="2">Cx-624</strain>
    </source>
</reference>
<evidence type="ECO:0000313" key="2">
    <source>
        <dbReference type="EMBL" id="MBA5247445.1"/>
    </source>
</evidence>